<dbReference type="EMBL" id="UYYF01005110">
    <property type="protein sequence ID" value="VDN08132.1"/>
    <property type="molecule type" value="Genomic_DNA"/>
</dbReference>
<evidence type="ECO:0000313" key="2">
    <source>
        <dbReference type="Proteomes" id="UP000276776"/>
    </source>
</evidence>
<name>A0A0N5DB89_THECL</name>
<gene>
    <name evidence="1" type="ORF">TCLT_LOCUS10440</name>
</gene>
<reference evidence="1 2" key="2">
    <citation type="submission" date="2018-11" db="EMBL/GenBank/DDBJ databases">
        <authorList>
            <consortium name="Pathogen Informatics"/>
        </authorList>
    </citation>
    <scope>NUCLEOTIDE SEQUENCE [LARGE SCALE GENOMIC DNA]</scope>
</reference>
<evidence type="ECO:0000313" key="1">
    <source>
        <dbReference type="EMBL" id="VDN08132.1"/>
    </source>
</evidence>
<evidence type="ECO:0000313" key="3">
    <source>
        <dbReference type="WBParaSite" id="TCLT_0001045101-mRNA-1"/>
    </source>
</evidence>
<reference evidence="3" key="1">
    <citation type="submission" date="2017-02" db="UniProtKB">
        <authorList>
            <consortium name="WormBaseParasite"/>
        </authorList>
    </citation>
    <scope>IDENTIFICATION</scope>
</reference>
<dbReference type="AlphaFoldDB" id="A0A0N5DB89"/>
<accession>A0A0N5DB89</accession>
<proteinExistence type="predicted"/>
<sequence>MAIVSLPEKFSCAITLEDLKNSDARGTGTRDKEAQVREINQTKWTRKITSESVDPLILGAVNQAAREHAIRNPPMTDIASQLQAAQQYYKDIDVAMRKLLADNELRTVTQIQGVKEQAMLNLAVCKDHANELHTTWYDIKKACDSVTNI</sequence>
<dbReference type="Proteomes" id="UP000276776">
    <property type="component" value="Unassembled WGS sequence"/>
</dbReference>
<protein>
    <submittedName>
        <fullName evidence="3">BRO1 domain-containing protein</fullName>
    </submittedName>
</protein>
<organism evidence="3">
    <name type="scientific">Thelazia callipaeda</name>
    <name type="common">Oriental eyeworm</name>
    <name type="synonym">Parasitic nematode</name>
    <dbReference type="NCBI Taxonomy" id="103827"/>
    <lineage>
        <taxon>Eukaryota</taxon>
        <taxon>Metazoa</taxon>
        <taxon>Ecdysozoa</taxon>
        <taxon>Nematoda</taxon>
        <taxon>Chromadorea</taxon>
        <taxon>Rhabditida</taxon>
        <taxon>Spirurina</taxon>
        <taxon>Spiruromorpha</taxon>
        <taxon>Thelazioidea</taxon>
        <taxon>Thelaziidae</taxon>
        <taxon>Thelazia</taxon>
    </lineage>
</organism>
<dbReference type="WBParaSite" id="TCLT_0001045101-mRNA-1">
    <property type="protein sequence ID" value="TCLT_0001045101-mRNA-1"/>
    <property type="gene ID" value="TCLT_0001045101"/>
</dbReference>
<keyword evidence="2" id="KW-1185">Reference proteome</keyword>